<reference evidence="2 3" key="1">
    <citation type="journal article" date="2021" name="Elife">
        <title>Chloroplast acquisition without the gene transfer in kleptoplastic sea slugs, Plakobranchus ocellatus.</title>
        <authorList>
            <person name="Maeda T."/>
            <person name="Takahashi S."/>
            <person name="Yoshida T."/>
            <person name="Shimamura S."/>
            <person name="Takaki Y."/>
            <person name="Nagai Y."/>
            <person name="Toyoda A."/>
            <person name="Suzuki Y."/>
            <person name="Arimoto A."/>
            <person name="Ishii H."/>
            <person name="Satoh N."/>
            <person name="Nishiyama T."/>
            <person name="Hasebe M."/>
            <person name="Maruyama T."/>
            <person name="Minagawa J."/>
            <person name="Obokata J."/>
            <person name="Shigenobu S."/>
        </authorList>
    </citation>
    <scope>NUCLEOTIDE SEQUENCE [LARGE SCALE GENOMIC DNA]</scope>
</reference>
<dbReference type="EMBL" id="BLXT01000825">
    <property type="protein sequence ID" value="GFN80658.1"/>
    <property type="molecule type" value="Genomic_DNA"/>
</dbReference>
<sequence length="210" mass="24023">MYDNRIISNNITDTRHHPSKTNVHTTLSHSASNRSCNSHSSTARQSSRDNGKMSFHPNQNVALTNHYHPHPEAQHQSTGRDHVQPANNHGVPTMSGGYRSSHSKDSSHNHHHNHQHHHQHQHHRNQQHSPTSFVLHKLSNLSKRKSESDKRKVAERELDSLNSKILGQTRFHLLDRGLSLRSNESSVHLGVLSFISDPVDEWILPWPSRH</sequence>
<accession>A0AAV3YEG2</accession>
<comment type="caution">
    <text evidence="2">The sequence shown here is derived from an EMBL/GenBank/DDBJ whole genome shotgun (WGS) entry which is preliminary data.</text>
</comment>
<gene>
    <name evidence="2" type="ORF">PoB_000716400</name>
</gene>
<feature type="region of interest" description="Disordered" evidence="1">
    <location>
        <begin position="1"/>
        <end position="129"/>
    </location>
</feature>
<feature type="compositionally biased region" description="Basic residues" evidence="1">
    <location>
        <begin position="109"/>
        <end position="126"/>
    </location>
</feature>
<name>A0AAV3YEG2_9GAST</name>
<evidence type="ECO:0000256" key="1">
    <source>
        <dbReference type="SAM" id="MobiDB-lite"/>
    </source>
</evidence>
<evidence type="ECO:0000313" key="3">
    <source>
        <dbReference type="Proteomes" id="UP000735302"/>
    </source>
</evidence>
<keyword evidence="3" id="KW-1185">Reference proteome</keyword>
<protein>
    <submittedName>
        <fullName evidence="2">Uncharacterized protein</fullName>
    </submittedName>
</protein>
<evidence type="ECO:0000313" key="2">
    <source>
        <dbReference type="EMBL" id="GFN80658.1"/>
    </source>
</evidence>
<feature type="compositionally biased region" description="Basic and acidic residues" evidence="1">
    <location>
        <begin position="69"/>
        <end position="83"/>
    </location>
</feature>
<dbReference type="AlphaFoldDB" id="A0AAV3YEG2"/>
<feature type="compositionally biased region" description="Low complexity" evidence="1">
    <location>
        <begin position="28"/>
        <end position="41"/>
    </location>
</feature>
<dbReference type="Proteomes" id="UP000735302">
    <property type="component" value="Unassembled WGS sequence"/>
</dbReference>
<feature type="compositionally biased region" description="Polar residues" evidence="1">
    <location>
        <begin position="1"/>
        <end position="12"/>
    </location>
</feature>
<organism evidence="2 3">
    <name type="scientific">Plakobranchus ocellatus</name>
    <dbReference type="NCBI Taxonomy" id="259542"/>
    <lineage>
        <taxon>Eukaryota</taxon>
        <taxon>Metazoa</taxon>
        <taxon>Spiralia</taxon>
        <taxon>Lophotrochozoa</taxon>
        <taxon>Mollusca</taxon>
        <taxon>Gastropoda</taxon>
        <taxon>Heterobranchia</taxon>
        <taxon>Euthyneura</taxon>
        <taxon>Panpulmonata</taxon>
        <taxon>Sacoglossa</taxon>
        <taxon>Placobranchoidea</taxon>
        <taxon>Plakobranchidae</taxon>
        <taxon>Plakobranchus</taxon>
    </lineage>
</organism>
<proteinExistence type="predicted"/>